<keyword evidence="2" id="KW-0812">Transmembrane</keyword>
<dbReference type="Proteomes" id="UP000463857">
    <property type="component" value="Chromosome"/>
</dbReference>
<gene>
    <name evidence="3" type="ORF">EK0264_01600</name>
</gene>
<reference evidence="3 4" key="1">
    <citation type="journal article" date="2018" name="Int. J. Syst. Evol. Microbiol.">
        <title>Epidermidibacterium keratini gen. nov., sp. nov., a member of the family Sporichthyaceae, isolated from keratin epidermis.</title>
        <authorList>
            <person name="Lee D.G."/>
            <person name="Trujillo M.E."/>
            <person name="Kang S."/>
            <person name="Nam J.J."/>
            <person name="Kim Y.J."/>
        </authorList>
    </citation>
    <scope>NUCLEOTIDE SEQUENCE [LARGE SCALE GENOMIC DNA]</scope>
    <source>
        <strain evidence="3 4">EPI-7</strain>
    </source>
</reference>
<feature type="transmembrane region" description="Helical" evidence="2">
    <location>
        <begin position="173"/>
        <end position="195"/>
    </location>
</feature>
<evidence type="ECO:0000256" key="2">
    <source>
        <dbReference type="SAM" id="Phobius"/>
    </source>
</evidence>
<evidence type="ECO:0000256" key="1">
    <source>
        <dbReference type="SAM" id="MobiDB-lite"/>
    </source>
</evidence>
<dbReference type="EMBL" id="CP047156">
    <property type="protein sequence ID" value="QHB99110.1"/>
    <property type="molecule type" value="Genomic_DNA"/>
</dbReference>
<feature type="transmembrane region" description="Helical" evidence="2">
    <location>
        <begin position="142"/>
        <end position="161"/>
    </location>
</feature>
<protein>
    <submittedName>
        <fullName evidence="3">Uncharacterized protein</fullName>
    </submittedName>
</protein>
<keyword evidence="2" id="KW-1133">Transmembrane helix</keyword>
<accession>A0A7L4YHY2</accession>
<evidence type="ECO:0000313" key="3">
    <source>
        <dbReference type="EMBL" id="QHB99110.1"/>
    </source>
</evidence>
<proteinExistence type="predicted"/>
<dbReference type="KEGG" id="eke:EK0264_01600"/>
<name>A0A7L4YHY2_9ACTN</name>
<feature type="region of interest" description="Disordered" evidence="1">
    <location>
        <begin position="1"/>
        <end position="53"/>
    </location>
</feature>
<sequence length="215" mass="22323">MDFTDLSLLMQSSSPRKQRRPQPVAPPPSPPSASWDSRPVSRQQMPSRFGFPVPNYERPHEHDLRYAPPPTLPIATASACGGIVVGAVSALFALATFYMPVTLGAGGQITPRGWLFALLCLGAAISAISGSIRLLSGTGGVAALRIGCAAALAAIWLQSISGVLHAEDQADAAAVYGALGILASIVPVATVLCSLSREIGEWLAKRAAWRAAGGL</sequence>
<keyword evidence="4" id="KW-1185">Reference proteome</keyword>
<organism evidence="3 4">
    <name type="scientific">Epidermidibacterium keratini</name>
    <dbReference type="NCBI Taxonomy" id="1891644"/>
    <lineage>
        <taxon>Bacteria</taxon>
        <taxon>Bacillati</taxon>
        <taxon>Actinomycetota</taxon>
        <taxon>Actinomycetes</taxon>
        <taxon>Sporichthyales</taxon>
        <taxon>Sporichthyaceae</taxon>
        <taxon>Epidermidibacterium</taxon>
    </lineage>
</organism>
<feature type="transmembrane region" description="Helical" evidence="2">
    <location>
        <begin position="74"/>
        <end position="101"/>
    </location>
</feature>
<feature type="transmembrane region" description="Helical" evidence="2">
    <location>
        <begin position="113"/>
        <end position="135"/>
    </location>
</feature>
<keyword evidence="2" id="KW-0472">Membrane</keyword>
<dbReference type="RefSeq" id="WP_159542264.1">
    <property type="nucleotide sequence ID" value="NZ_CP047156.1"/>
</dbReference>
<evidence type="ECO:0000313" key="4">
    <source>
        <dbReference type="Proteomes" id="UP000463857"/>
    </source>
</evidence>
<dbReference type="AlphaFoldDB" id="A0A7L4YHY2"/>
<dbReference type="InParanoid" id="A0A7L4YHY2"/>